<keyword evidence="1" id="KW-0175">Coiled coil</keyword>
<dbReference type="AlphaFoldDB" id="A0A1V5ZJ10"/>
<comment type="caution">
    <text evidence="2">The sequence shown here is derived from an EMBL/GenBank/DDBJ whole genome shotgun (WGS) entry which is preliminary data.</text>
</comment>
<dbReference type="EMBL" id="MWDB01000055">
    <property type="protein sequence ID" value="OQB40167.1"/>
    <property type="molecule type" value="Genomic_DNA"/>
</dbReference>
<evidence type="ECO:0000313" key="2">
    <source>
        <dbReference type="EMBL" id="OQB40167.1"/>
    </source>
</evidence>
<reference evidence="2" key="1">
    <citation type="submission" date="2017-02" db="EMBL/GenBank/DDBJ databases">
        <title>Delving into the versatile metabolic prowess of the omnipresent phylum Bacteroidetes.</title>
        <authorList>
            <person name="Nobu M.K."/>
            <person name="Mei R."/>
            <person name="Narihiro T."/>
            <person name="Kuroda K."/>
            <person name="Liu W.-T."/>
        </authorList>
    </citation>
    <scope>NUCLEOTIDE SEQUENCE</scope>
    <source>
        <strain evidence="2">ADurb.Bin160</strain>
    </source>
</reference>
<accession>A0A1V5ZJ10</accession>
<name>A0A1V5ZJ10_9BACT</name>
<evidence type="ECO:0000256" key="1">
    <source>
        <dbReference type="SAM" id="Coils"/>
    </source>
</evidence>
<dbReference type="Proteomes" id="UP000485621">
    <property type="component" value="Unassembled WGS sequence"/>
</dbReference>
<gene>
    <name evidence="2" type="ORF">BWY04_01427</name>
</gene>
<organism evidence="2">
    <name type="scientific">candidate division CPR1 bacterium ADurb.Bin160</name>
    <dbReference type="NCBI Taxonomy" id="1852826"/>
    <lineage>
        <taxon>Bacteria</taxon>
        <taxon>candidate division CPR1</taxon>
    </lineage>
</organism>
<sequence>MHAKENNNRKYFCQRFIAKSDKKVEELEIQKEEVEKIMRISKQDLINWIEQKPEDFVVGAIHYIDLFCC</sequence>
<protein>
    <submittedName>
        <fullName evidence="2">Uncharacterized protein</fullName>
    </submittedName>
</protein>
<feature type="coiled-coil region" evidence="1">
    <location>
        <begin position="17"/>
        <end position="44"/>
    </location>
</feature>
<proteinExistence type="predicted"/>